<dbReference type="InterPro" id="IPR018484">
    <property type="entry name" value="FGGY_N"/>
</dbReference>
<organism evidence="6 7">
    <name type="scientific">Staphylococcus succinus</name>
    <dbReference type="NCBI Taxonomy" id="61015"/>
    <lineage>
        <taxon>Bacteria</taxon>
        <taxon>Bacillati</taxon>
        <taxon>Bacillota</taxon>
        <taxon>Bacilli</taxon>
        <taxon>Bacillales</taxon>
        <taxon>Staphylococcaceae</taxon>
        <taxon>Staphylococcus</taxon>
    </lineage>
</organism>
<protein>
    <submittedName>
        <fullName evidence="6">ATPase</fullName>
    </submittedName>
</protein>
<gene>
    <name evidence="6" type="ORF">BU058_00175</name>
</gene>
<accession>A0A9Q6HQX6</accession>
<dbReference type="SUPFAM" id="SSF53067">
    <property type="entry name" value="Actin-like ATPase domain"/>
    <property type="match status" value="2"/>
</dbReference>
<evidence type="ECO:0000259" key="5">
    <source>
        <dbReference type="Pfam" id="PF02782"/>
    </source>
</evidence>
<feature type="domain" description="Carbohydrate kinase FGGY N-terminal" evidence="4">
    <location>
        <begin position="14"/>
        <end position="239"/>
    </location>
</feature>
<dbReference type="GO" id="GO:0005975">
    <property type="term" value="P:carbohydrate metabolic process"/>
    <property type="evidence" value="ECO:0007669"/>
    <property type="project" value="InterPro"/>
</dbReference>
<evidence type="ECO:0000313" key="7">
    <source>
        <dbReference type="Proteomes" id="UP000241960"/>
    </source>
</evidence>
<dbReference type="Pfam" id="PF00370">
    <property type="entry name" value="FGGY_N"/>
    <property type="match status" value="1"/>
</dbReference>
<dbReference type="GO" id="GO:0016301">
    <property type="term" value="F:kinase activity"/>
    <property type="evidence" value="ECO:0007669"/>
    <property type="project" value="UniProtKB-KW"/>
</dbReference>
<reference evidence="6 7" key="1">
    <citation type="journal article" date="2016" name="Front. Microbiol.">
        <title>Comprehensive Phylogenetic Analysis of Bovine Non-aureus Staphylococci Species Based on Whole-Genome Sequencing.</title>
        <authorList>
            <person name="Naushad S."/>
            <person name="Barkema H.W."/>
            <person name="Luby C."/>
            <person name="Condas L.A."/>
            <person name="Nobrega D.B."/>
            <person name="Carson D.A."/>
            <person name="De Buck J."/>
        </authorList>
    </citation>
    <scope>NUCLEOTIDE SEQUENCE [LARGE SCALE GENOMIC DNA]</scope>
    <source>
        <strain evidence="6 7">SNUC 1231</strain>
    </source>
</reference>
<evidence type="ECO:0000259" key="4">
    <source>
        <dbReference type="Pfam" id="PF00370"/>
    </source>
</evidence>
<dbReference type="Gene3D" id="3.30.420.40">
    <property type="match status" value="2"/>
</dbReference>
<sequence length="532" mass="58893">MQRATQLKDSSGISIGIEFGSTRIKTVAIDEQFNTLASGYYEWENQFTNGYWTYSVNDIWIGIQKSYKDMATTFQTQYGLTLKTINSIGISGMMHGYLAFNEYEDLLVPFRTWRNSYTTEAAQKLREVFKYNIPERWSVAHLYQAILNKEAHVSSVNYITTLSGYIHWYLTGEKVLGIGDASGMFPVDVQNQSYRKDLLAKADQLLQAHGFNQSMCDILPSIKSAGEVAGYLTKEGAQLLDPEGNLEPGCIMCPPEGDAGTGMVATNAITPQSGNISAGTSAFAMIVLDHPLQKVYPEVDIVATPSSSEVAMIHSNNCTSEINAWMNLFEELFQTMGVNFSQDDLYGQILKASEKSDDDLGGLLSYGYVSGENITNVEVGYPLFIREPNHNFTIANFMKMQLFSAFSTLKIGMDLLKDNENITINKLIAHGGIFKTEGIAQSVLAAAMDAPITVMKHASEGGAWGISVLAQFATLKHKTTLEAFLSERVFATADETTLTPQKKDVDNFNHYIEKTIKGLPIEQSMNKYLEGE</sequence>
<comment type="similarity">
    <text evidence="1">Belongs to the FGGY kinase family.</text>
</comment>
<dbReference type="InterPro" id="IPR050406">
    <property type="entry name" value="FGGY_Carb_Kinase"/>
</dbReference>
<name>A0A9Q6HQX6_9STAP</name>
<dbReference type="PANTHER" id="PTHR43095:SF5">
    <property type="entry name" value="XYLULOSE KINASE"/>
    <property type="match status" value="1"/>
</dbReference>
<evidence type="ECO:0000256" key="3">
    <source>
        <dbReference type="ARBA" id="ARBA00022777"/>
    </source>
</evidence>
<keyword evidence="3" id="KW-0418">Kinase</keyword>
<dbReference type="AlphaFoldDB" id="A0A9Q6HQX6"/>
<feature type="domain" description="Carbohydrate kinase FGGY C-terminal" evidence="5">
    <location>
        <begin position="275"/>
        <end position="473"/>
    </location>
</feature>
<dbReference type="Pfam" id="PF02782">
    <property type="entry name" value="FGGY_C"/>
    <property type="match status" value="1"/>
</dbReference>
<evidence type="ECO:0000256" key="1">
    <source>
        <dbReference type="ARBA" id="ARBA00009156"/>
    </source>
</evidence>
<dbReference type="InterPro" id="IPR018485">
    <property type="entry name" value="FGGY_C"/>
</dbReference>
<proteinExistence type="inferred from homology"/>
<dbReference type="InterPro" id="IPR043129">
    <property type="entry name" value="ATPase_NBD"/>
</dbReference>
<dbReference type="RefSeq" id="WP_073505396.1">
    <property type="nucleotide sequence ID" value="NZ_CP018199.1"/>
</dbReference>
<keyword evidence="2" id="KW-0808">Transferase</keyword>
<dbReference type="PANTHER" id="PTHR43095">
    <property type="entry name" value="SUGAR KINASE"/>
    <property type="match status" value="1"/>
</dbReference>
<evidence type="ECO:0000313" key="6">
    <source>
        <dbReference type="EMBL" id="PTI77658.1"/>
    </source>
</evidence>
<dbReference type="CDD" id="cd07809">
    <property type="entry name" value="ASKHA_NBD_FGGY_BaXK-like"/>
    <property type="match status" value="1"/>
</dbReference>
<comment type="caution">
    <text evidence="6">The sequence shown here is derived from an EMBL/GenBank/DDBJ whole genome shotgun (WGS) entry which is preliminary data.</text>
</comment>
<dbReference type="Proteomes" id="UP000241960">
    <property type="component" value="Unassembled WGS sequence"/>
</dbReference>
<evidence type="ECO:0000256" key="2">
    <source>
        <dbReference type="ARBA" id="ARBA00022679"/>
    </source>
</evidence>
<dbReference type="EMBL" id="PZFQ01000001">
    <property type="protein sequence ID" value="PTI77658.1"/>
    <property type="molecule type" value="Genomic_DNA"/>
</dbReference>